<proteinExistence type="predicted"/>
<dbReference type="eggNOG" id="arCOG00130">
    <property type="taxonomic scope" value="Archaea"/>
</dbReference>
<evidence type="ECO:0000256" key="2">
    <source>
        <dbReference type="ARBA" id="ARBA00022475"/>
    </source>
</evidence>
<dbReference type="Proteomes" id="UP000002593">
    <property type="component" value="Chromosome"/>
</dbReference>
<dbReference type="Gene3D" id="1.20.1250.20">
    <property type="entry name" value="MFS general substrate transporter like domains"/>
    <property type="match status" value="1"/>
</dbReference>
<keyword evidence="2" id="KW-1003">Cell membrane</keyword>
<feature type="transmembrane region" description="Helical" evidence="6">
    <location>
        <begin position="235"/>
        <end position="255"/>
    </location>
</feature>
<dbReference type="InterPro" id="IPR052425">
    <property type="entry name" value="Uncharacterized_MFS-type"/>
</dbReference>
<feature type="transmembrane region" description="Helical" evidence="6">
    <location>
        <begin position="200"/>
        <end position="223"/>
    </location>
</feature>
<keyword evidence="5 6" id="KW-0472">Membrane</keyword>
<sequence>MRRGGLRAILVVVALFGLVSMLGDASYEGFRSSLPVLIPGTVELGGVAGVGEVLAWGLRPLTGLVVERLGAYWGFILLGYGLIPLGILVAGLGGPMLALGYSLERIGKAVRAPARDALLSSIAGKRRGLVFGVHEFLDQFGAVLGPFIAMIVVSLGKFWILAIPGALTIPVIVAAMKLYPRSVVPKPRHVDLAETLRGTWHSVAYVLVAGTLAASPLAIEHVAKMLGVVDEKGAFIIYAIAMLSDALIAIPIGLLYDANPRLAVALPAVVGLAGGILAVTSPTLPLLAYAAAAASGVAEAGFETVARAMVKSGATGYGIYGLARGLAVAGSILLYGSLAAHVW</sequence>
<evidence type="ECO:0000256" key="5">
    <source>
        <dbReference type="ARBA" id="ARBA00023136"/>
    </source>
</evidence>
<feature type="transmembrane region" description="Helical" evidence="6">
    <location>
        <begin position="317"/>
        <end position="338"/>
    </location>
</feature>
<dbReference type="AlphaFoldDB" id="A2BMZ5"/>
<gene>
    <name evidence="7" type="ordered locus">Hbut_1534</name>
</gene>
<name>A2BMZ5_HYPBU</name>
<dbReference type="SUPFAM" id="SSF103473">
    <property type="entry name" value="MFS general substrate transporter"/>
    <property type="match status" value="1"/>
</dbReference>
<feature type="transmembrane region" description="Helical" evidence="6">
    <location>
        <begin position="158"/>
        <end position="179"/>
    </location>
</feature>
<dbReference type="PANTHER" id="PTHR42688">
    <property type="entry name" value="CONSERVED PROTEIN"/>
    <property type="match status" value="1"/>
</dbReference>
<accession>A2BMZ5</accession>
<keyword evidence="8" id="KW-1185">Reference proteome</keyword>
<dbReference type="GO" id="GO:0005886">
    <property type="term" value="C:plasma membrane"/>
    <property type="evidence" value="ECO:0007669"/>
    <property type="project" value="UniProtKB-SubCell"/>
</dbReference>
<protein>
    <submittedName>
        <fullName evidence="7">Universally conserved protein</fullName>
    </submittedName>
</protein>
<dbReference type="EnsemblBacteria" id="ABM81356">
    <property type="protein sequence ID" value="ABM81356"/>
    <property type="gene ID" value="Hbut_1534"/>
</dbReference>
<evidence type="ECO:0000256" key="1">
    <source>
        <dbReference type="ARBA" id="ARBA00004651"/>
    </source>
</evidence>
<evidence type="ECO:0000256" key="6">
    <source>
        <dbReference type="SAM" id="Phobius"/>
    </source>
</evidence>
<evidence type="ECO:0000313" key="7">
    <source>
        <dbReference type="EMBL" id="ABM81356.1"/>
    </source>
</evidence>
<dbReference type="InterPro" id="IPR036259">
    <property type="entry name" value="MFS_trans_sf"/>
</dbReference>
<dbReference type="InterPro" id="IPR011701">
    <property type="entry name" value="MFS"/>
</dbReference>
<dbReference type="KEGG" id="hbu:Hbut_1534"/>
<dbReference type="GO" id="GO:0022857">
    <property type="term" value="F:transmembrane transporter activity"/>
    <property type="evidence" value="ECO:0007669"/>
    <property type="project" value="InterPro"/>
</dbReference>
<dbReference type="Pfam" id="PF07690">
    <property type="entry name" value="MFS_1"/>
    <property type="match status" value="1"/>
</dbReference>
<comment type="subcellular location">
    <subcellularLocation>
        <location evidence="1">Cell membrane</location>
        <topology evidence="1">Multi-pass membrane protein</topology>
    </subcellularLocation>
</comment>
<feature type="transmembrane region" description="Helical" evidence="6">
    <location>
        <begin position="262"/>
        <end position="280"/>
    </location>
</feature>
<dbReference type="PANTHER" id="PTHR42688:SF1">
    <property type="entry name" value="BLR5212 PROTEIN"/>
    <property type="match status" value="1"/>
</dbReference>
<reference evidence="7 8" key="1">
    <citation type="journal article" date="2007" name="Archaea">
        <title>The genome of Hyperthermus butylicus: a sulfur-reducing, peptide fermenting, neutrophilic Crenarchaeote growing up to 108 degrees C.</title>
        <authorList>
            <person name="Brugger K."/>
            <person name="Chen L."/>
            <person name="Stark M."/>
            <person name="Zibat A."/>
            <person name="Redder P."/>
            <person name="Ruepp A."/>
            <person name="Awayez M."/>
            <person name="She Q."/>
            <person name="Garrett R.A."/>
            <person name="Klenk H.P."/>
        </authorList>
    </citation>
    <scope>NUCLEOTIDE SEQUENCE [LARGE SCALE GENOMIC DNA]</scope>
    <source>
        <strain evidence="8">DSM 5456 / JCM 9403 / PLM1-5</strain>
    </source>
</reference>
<evidence type="ECO:0000256" key="4">
    <source>
        <dbReference type="ARBA" id="ARBA00022989"/>
    </source>
</evidence>
<keyword evidence="3 6" id="KW-0812">Transmembrane</keyword>
<evidence type="ECO:0000256" key="3">
    <source>
        <dbReference type="ARBA" id="ARBA00022692"/>
    </source>
</evidence>
<dbReference type="HOGENOM" id="CLU_040020_2_0_2"/>
<keyword evidence="4 6" id="KW-1133">Transmembrane helix</keyword>
<organism evidence="7 8">
    <name type="scientific">Hyperthermus butylicus (strain DSM 5456 / JCM 9403 / PLM1-5)</name>
    <dbReference type="NCBI Taxonomy" id="415426"/>
    <lineage>
        <taxon>Archaea</taxon>
        <taxon>Thermoproteota</taxon>
        <taxon>Thermoprotei</taxon>
        <taxon>Desulfurococcales</taxon>
        <taxon>Pyrodictiaceae</taxon>
        <taxon>Hyperthermus</taxon>
    </lineage>
</organism>
<evidence type="ECO:0000313" key="8">
    <source>
        <dbReference type="Proteomes" id="UP000002593"/>
    </source>
</evidence>
<feature type="transmembrane region" description="Helical" evidence="6">
    <location>
        <begin position="71"/>
        <end position="101"/>
    </location>
</feature>
<dbReference type="EMBL" id="CP000493">
    <property type="protein sequence ID" value="ABM81356.1"/>
    <property type="molecule type" value="Genomic_DNA"/>
</dbReference>